<feature type="domain" description="EF-hand" evidence="15">
    <location>
        <begin position="157"/>
        <end position="192"/>
    </location>
</feature>
<evidence type="ECO:0000256" key="3">
    <source>
        <dbReference type="ARBA" id="ARBA00006972"/>
    </source>
</evidence>
<evidence type="ECO:0000256" key="6">
    <source>
        <dbReference type="ARBA" id="ARBA00022490"/>
    </source>
</evidence>
<evidence type="ECO:0000256" key="7">
    <source>
        <dbReference type="ARBA" id="ARBA00022892"/>
    </source>
</evidence>
<dbReference type="FunFam" id="3.30.450.60:FF:000013">
    <property type="entry name" value="Coatomer subunit zeta"/>
    <property type="match status" value="1"/>
</dbReference>
<keyword evidence="17" id="KW-1185">Reference proteome</keyword>
<comment type="similarity">
    <text evidence="3">Belongs to the adaptor complexes small subunit family.</text>
</comment>
<reference evidence="16 17" key="1">
    <citation type="submission" date="2018-08" db="EMBL/GenBank/DDBJ databases">
        <title>Aphanomyces genome sequencing and annotation.</title>
        <authorList>
            <person name="Minardi D."/>
            <person name="Oidtmann B."/>
            <person name="Van Der Giezen M."/>
            <person name="Studholme D.J."/>
        </authorList>
    </citation>
    <scope>NUCLEOTIDE SEQUENCE [LARGE SCALE GENOMIC DNA]</scope>
    <source>
        <strain evidence="16 17">NJM0002</strain>
    </source>
</reference>
<dbReference type="Gene3D" id="3.30.450.60">
    <property type="match status" value="1"/>
</dbReference>
<dbReference type="Proteomes" id="UP000285060">
    <property type="component" value="Unassembled WGS sequence"/>
</dbReference>
<accession>A0A3R6YGI5</accession>
<comment type="subcellular location">
    <subcellularLocation>
        <location evidence="2">Cytoplasmic vesicle</location>
        <location evidence="2">COPI-coated vesicle membrane</location>
        <topology evidence="2">Peripheral membrane protein</topology>
        <orientation evidence="2">Cytoplasmic side</orientation>
    </subcellularLocation>
    <subcellularLocation>
        <location evidence="1">Golgi apparatus membrane</location>
        <topology evidence="1">Peripheral membrane protein</topology>
        <orientation evidence="1">Cytoplasmic side</orientation>
    </subcellularLocation>
</comment>
<dbReference type="EMBL" id="QUSY01000014">
    <property type="protein sequence ID" value="RHY34906.1"/>
    <property type="molecule type" value="Genomic_DNA"/>
</dbReference>
<dbReference type="InterPro" id="IPR011992">
    <property type="entry name" value="EF-hand-dom_pair"/>
</dbReference>
<dbReference type="InterPro" id="IPR002048">
    <property type="entry name" value="EF_hand_dom"/>
</dbReference>
<evidence type="ECO:0000313" key="16">
    <source>
        <dbReference type="EMBL" id="RHY34906.1"/>
    </source>
</evidence>
<evidence type="ECO:0000256" key="9">
    <source>
        <dbReference type="ARBA" id="ARBA00023034"/>
    </source>
</evidence>
<gene>
    <name evidence="16" type="ORF">DYB32_000600</name>
</gene>
<organism evidence="16 17">
    <name type="scientific">Aphanomyces invadans</name>
    <dbReference type="NCBI Taxonomy" id="157072"/>
    <lineage>
        <taxon>Eukaryota</taxon>
        <taxon>Sar</taxon>
        <taxon>Stramenopiles</taxon>
        <taxon>Oomycota</taxon>
        <taxon>Saprolegniomycetes</taxon>
        <taxon>Saprolegniales</taxon>
        <taxon>Verrucalvaceae</taxon>
        <taxon>Aphanomyces</taxon>
    </lineage>
</organism>
<evidence type="ECO:0000256" key="14">
    <source>
        <dbReference type="SAM" id="MobiDB-lite"/>
    </source>
</evidence>
<dbReference type="Pfam" id="PF13833">
    <property type="entry name" value="EF-hand_8"/>
    <property type="match status" value="1"/>
</dbReference>
<keyword evidence="7" id="KW-0931">ER-Golgi transport</keyword>
<feature type="compositionally biased region" description="Basic and acidic residues" evidence="14">
    <location>
        <begin position="1"/>
        <end position="11"/>
    </location>
</feature>
<keyword evidence="6" id="KW-0963">Cytoplasm</keyword>
<evidence type="ECO:0000256" key="8">
    <source>
        <dbReference type="ARBA" id="ARBA00022927"/>
    </source>
</evidence>
<dbReference type="GO" id="GO:0005509">
    <property type="term" value="F:calcium ion binding"/>
    <property type="evidence" value="ECO:0007669"/>
    <property type="project" value="InterPro"/>
</dbReference>
<comment type="subunit">
    <text evidence="4">Oligomeric complex that consists of at least the alpha, beta, beta', gamma, delta, epsilon and zeta subunits.</text>
</comment>
<keyword evidence="5" id="KW-0813">Transport</keyword>
<evidence type="ECO:0000256" key="12">
    <source>
        <dbReference type="ARBA" id="ARBA00045555"/>
    </source>
</evidence>
<dbReference type="Pfam" id="PF01217">
    <property type="entry name" value="Clat_adaptor_s"/>
    <property type="match status" value="1"/>
</dbReference>
<protein>
    <recommendedName>
        <fullName evidence="13">Zeta-coat protein</fullName>
    </recommendedName>
</protein>
<dbReference type="InterPro" id="IPR022775">
    <property type="entry name" value="AP_mu_sigma_su"/>
</dbReference>
<evidence type="ECO:0000256" key="10">
    <source>
        <dbReference type="ARBA" id="ARBA00023136"/>
    </source>
</evidence>
<dbReference type="SUPFAM" id="SSF64356">
    <property type="entry name" value="SNARE-like"/>
    <property type="match status" value="1"/>
</dbReference>
<evidence type="ECO:0000256" key="13">
    <source>
        <dbReference type="ARBA" id="ARBA00075766"/>
    </source>
</evidence>
<dbReference type="GO" id="GO:0000139">
    <property type="term" value="C:Golgi membrane"/>
    <property type="evidence" value="ECO:0007669"/>
    <property type="project" value="UniProtKB-SubCell"/>
</dbReference>
<dbReference type="GO" id="GO:0030126">
    <property type="term" value="C:COPI vesicle coat"/>
    <property type="evidence" value="ECO:0007669"/>
    <property type="project" value="InterPro"/>
</dbReference>
<keyword evidence="11" id="KW-0968">Cytoplasmic vesicle</keyword>
<dbReference type="PANTHER" id="PTHR11043:SF0">
    <property type="entry name" value="COATOMER SUBUNIT ZETA"/>
    <property type="match status" value="1"/>
</dbReference>
<keyword evidence="9" id="KW-0333">Golgi apparatus</keyword>
<dbReference type="SUPFAM" id="SSF47473">
    <property type="entry name" value="EF-hand"/>
    <property type="match status" value="1"/>
</dbReference>
<comment type="caution">
    <text evidence="16">The sequence shown here is derived from an EMBL/GenBank/DDBJ whole genome shotgun (WGS) entry which is preliminary data.</text>
</comment>
<dbReference type="Gene3D" id="1.10.238.10">
    <property type="entry name" value="EF-hand"/>
    <property type="match status" value="1"/>
</dbReference>
<evidence type="ECO:0000256" key="1">
    <source>
        <dbReference type="ARBA" id="ARBA00004255"/>
    </source>
</evidence>
<dbReference type="AlphaFoldDB" id="A0A3R6YGI5"/>
<name>A0A3R6YGI5_9STRA</name>
<proteinExistence type="inferred from homology"/>
<dbReference type="CDD" id="cd14829">
    <property type="entry name" value="Zeta-COP"/>
    <property type="match status" value="1"/>
</dbReference>
<evidence type="ECO:0000256" key="2">
    <source>
        <dbReference type="ARBA" id="ARBA00004347"/>
    </source>
</evidence>
<dbReference type="GO" id="GO:0006891">
    <property type="term" value="P:intra-Golgi vesicle-mediated transport"/>
    <property type="evidence" value="ECO:0007669"/>
    <property type="project" value="TreeGrafter"/>
</dbReference>
<sequence length="447" mass="49885">MDVTRQVRFEETLVAGESSPRHDITTHEMGNKASAGSPSSAREDRAGVAAVHHHPHAGHPVPPPIITHEISELRVRRENDAHSHDKHDPFTKILLKGPSLKQAFDSVRSTFDAFDTHKQGRHTNTLDSSSISHASQRAGSISFGDMEEALNRLGGNFTKDEVYDAFNEADMTESGRLTFKEFLVCLAIGFVLHGNKLRQAFHLAVDVFLWFDIDGDGLIERCGRLSSAASRRFILNGRNEMLSRLHESMHEHSPTKKTSKQRSFLKGQNGSNPSVKAIFVLDVEGTRLCAKYYDRVAYPSLKEQTALEKKIWSKTKTMNARQEAEVILLDSVVSVFRSHSENTMFVVGAAHENELILLNVLDGAFEAVSNMLKGHLDRHSILDNLELVLLTFDEVLDGGVIFETDTQAIANRVLMRGIDNDVPLTELTFGQAFLSVREQWSKSFRSG</sequence>
<dbReference type="InterPro" id="IPR039652">
    <property type="entry name" value="Coatomer_zeta"/>
</dbReference>
<comment type="function">
    <text evidence="12">The coatomer is a cytosolic protein complex that binds to dilysine motifs and reversibly associates with Golgi non-clathrin-coated vesicles, which further mediate biosynthetic protein transport from the ER, via the Golgi up to the trans Golgi network. Coatomer complex is required for budding from Golgi membranes, and is essential for the retrograde Golgi-to-ER transport of dilysine-tagged proteins. The zeta subunit may be involved in regulating the coat assembly and, hence, the rate of biosynthetic protein transport due to its association-dissociation properties with the coatomer complex.</text>
</comment>
<keyword evidence="8" id="KW-0653">Protein transport</keyword>
<evidence type="ECO:0000256" key="11">
    <source>
        <dbReference type="ARBA" id="ARBA00023329"/>
    </source>
</evidence>
<evidence type="ECO:0000259" key="15">
    <source>
        <dbReference type="PROSITE" id="PS50222"/>
    </source>
</evidence>
<evidence type="ECO:0000256" key="5">
    <source>
        <dbReference type="ARBA" id="ARBA00022448"/>
    </source>
</evidence>
<dbReference type="GO" id="GO:0006890">
    <property type="term" value="P:retrograde vesicle-mediated transport, Golgi to endoplasmic reticulum"/>
    <property type="evidence" value="ECO:0007669"/>
    <property type="project" value="InterPro"/>
</dbReference>
<dbReference type="InterPro" id="IPR011012">
    <property type="entry name" value="Longin-like_dom_sf"/>
</dbReference>
<feature type="compositionally biased region" description="Basic and acidic residues" evidence="14">
    <location>
        <begin position="19"/>
        <end position="30"/>
    </location>
</feature>
<dbReference type="PROSITE" id="PS50222">
    <property type="entry name" value="EF_HAND_2"/>
    <property type="match status" value="1"/>
</dbReference>
<dbReference type="GO" id="GO:0006886">
    <property type="term" value="P:intracellular protein transport"/>
    <property type="evidence" value="ECO:0007669"/>
    <property type="project" value="TreeGrafter"/>
</dbReference>
<dbReference type="VEuPathDB" id="FungiDB:H310_13198"/>
<dbReference type="PANTHER" id="PTHR11043">
    <property type="entry name" value="ZETA-COAT PROTEIN"/>
    <property type="match status" value="1"/>
</dbReference>
<evidence type="ECO:0000313" key="17">
    <source>
        <dbReference type="Proteomes" id="UP000285060"/>
    </source>
</evidence>
<evidence type="ECO:0000256" key="4">
    <source>
        <dbReference type="ARBA" id="ARBA00011775"/>
    </source>
</evidence>
<feature type="region of interest" description="Disordered" evidence="14">
    <location>
        <begin position="1"/>
        <end position="65"/>
    </location>
</feature>
<dbReference type="CDD" id="cd00051">
    <property type="entry name" value="EFh"/>
    <property type="match status" value="1"/>
</dbReference>
<keyword evidence="10" id="KW-0472">Membrane</keyword>